<dbReference type="PROSITE" id="PS00687">
    <property type="entry name" value="ALDEHYDE_DEHYDR_GLU"/>
    <property type="match status" value="1"/>
</dbReference>
<evidence type="ECO:0000259" key="4">
    <source>
        <dbReference type="Pfam" id="PF00171"/>
    </source>
</evidence>
<protein>
    <submittedName>
        <fullName evidence="5">Aldehyde dehydrogenase family protein</fullName>
    </submittedName>
</protein>
<dbReference type="InterPro" id="IPR015590">
    <property type="entry name" value="Aldehyde_DH_dom"/>
</dbReference>
<organism evidence="5 6">
    <name type="scientific">Paraburkholderia strydomiana</name>
    <dbReference type="NCBI Taxonomy" id="1245417"/>
    <lineage>
        <taxon>Bacteria</taxon>
        <taxon>Pseudomonadati</taxon>
        <taxon>Pseudomonadota</taxon>
        <taxon>Betaproteobacteria</taxon>
        <taxon>Burkholderiales</taxon>
        <taxon>Burkholderiaceae</taxon>
        <taxon>Paraburkholderia</taxon>
    </lineage>
</organism>
<dbReference type="InterPro" id="IPR016161">
    <property type="entry name" value="Ald_DH/histidinol_DH"/>
</dbReference>
<feature type="active site" evidence="2">
    <location>
        <position position="270"/>
    </location>
</feature>
<dbReference type="EMBL" id="JAQQCL010000013">
    <property type="protein sequence ID" value="MFM0718218.1"/>
    <property type="molecule type" value="Genomic_DNA"/>
</dbReference>
<keyword evidence="6" id="KW-1185">Reference proteome</keyword>
<reference evidence="5 6" key="1">
    <citation type="journal article" date="2024" name="Chem. Sci.">
        <title>Discovery of megapolipeptins by genome mining of a Burkholderiales bacteria collection.</title>
        <authorList>
            <person name="Paulo B.S."/>
            <person name="Recchia M.J.J."/>
            <person name="Lee S."/>
            <person name="Fergusson C.H."/>
            <person name="Romanowski S.B."/>
            <person name="Hernandez A."/>
            <person name="Krull N."/>
            <person name="Liu D.Y."/>
            <person name="Cavanagh H."/>
            <person name="Bos A."/>
            <person name="Gray C.A."/>
            <person name="Murphy B.T."/>
            <person name="Linington R.G."/>
            <person name="Eustaquio A.S."/>
        </authorList>
    </citation>
    <scope>NUCLEOTIDE SEQUENCE [LARGE SCALE GENOMIC DNA]</scope>
    <source>
        <strain evidence="5 6">RL17-350-BIC-E</strain>
    </source>
</reference>
<dbReference type="RefSeq" id="WP_408154058.1">
    <property type="nucleotide sequence ID" value="NZ_JAQQCL010000013.1"/>
</dbReference>
<dbReference type="Gene3D" id="3.40.309.10">
    <property type="entry name" value="Aldehyde Dehydrogenase, Chain A, domain 2"/>
    <property type="match status" value="1"/>
</dbReference>
<dbReference type="PANTHER" id="PTHR11699">
    <property type="entry name" value="ALDEHYDE DEHYDROGENASE-RELATED"/>
    <property type="match status" value="1"/>
</dbReference>
<comment type="similarity">
    <text evidence="3">Belongs to the aldehyde dehydrogenase family.</text>
</comment>
<evidence type="ECO:0000256" key="1">
    <source>
        <dbReference type="ARBA" id="ARBA00023002"/>
    </source>
</evidence>
<dbReference type="Proteomes" id="UP001629392">
    <property type="component" value="Unassembled WGS sequence"/>
</dbReference>
<accession>A0ABW9EGQ9</accession>
<dbReference type="InterPro" id="IPR016162">
    <property type="entry name" value="Ald_DH_N"/>
</dbReference>
<evidence type="ECO:0000313" key="6">
    <source>
        <dbReference type="Proteomes" id="UP001629392"/>
    </source>
</evidence>
<dbReference type="Gene3D" id="3.40.605.10">
    <property type="entry name" value="Aldehyde Dehydrogenase, Chain A, domain 1"/>
    <property type="match status" value="1"/>
</dbReference>
<comment type="caution">
    <text evidence="5">The sequence shown here is derived from an EMBL/GenBank/DDBJ whole genome shotgun (WGS) entry which is preliminary data.</text>
</comment>
<proteinExistence type="inferred from homology"/>
<evidence type="ECO:0000256" key="3">
    <source>
        <dbReference type="RuleBase" id="RU003345"/>
    </source>
</evidence>
<dbReference type="Pfam" id="PF00171">
    <property type="entry name" value="Aldedh"/>
    <property type="match status" value="1"/>
</dbReference>
<evidence type="ECO:0000313" key="5">
    <source>
        <dbReference type="EMBL" id="MFM0718218.1"/>
    </source>
</evidence>
<sequence>MTDISLLPEVEAFLARRHGQYIDGQLAAAPDAAAIDVINPSSRKVIASVHQATPAQIEQAIASAHEAFTGVWQRTSPARRGELMNRLADLMHARREELAQIESLSSGKLIGLSRAFEIDYSIAFLRYYAGWATKIHGRTMSLSLPSANGEQYTGFTLRQPVGVVAGIVPWNFSIMIAVWKFGSALACGCTAVIKPSEFTPLTMLRVAELAVEAGIPPGVLNVVNGNGATVGPAMIAHPKVAKITFTGSVPTGTGVGVAAMQAGLKHVTLELGGKNPAGFLRDFPVERTVDGIIEAAYLHQGEVCASAERFYVHRSRIDDVLESLHRRLATLKIGSALDENAQFGPLANAAHFAKVMAFFDKARAQDGEIVYGGTAAPGDGFFVQPTAILARSQADAIMTEETFGPVASFLAYDDEEEMLHYMNDTRLGLTASVWTNDLSKALRLVPRVEAGTVWVNMHNYIDPAMPFGGVKSSGIGREFGEAFIEHFTELKSVIIRY</sequence>
<name>A0ABW9EGQ9_9BURK</name>
<dbReference type="InterPro" id="IPR029510">
    <property type="entry name" value="Ald_DH_CS_GLU"/>
</dbReference>
<gene>
    <name evidence="5" type="ORF">PQQ73_17955</name>
</gene>
<dbReference type="SUPFAM" id="SSF53720">
    <property type="entry name" value="ALDH-like"/>
    <property type="match status" value="1"/>
</dbReference>
<keyword evidence="1 3" id="KW-0560">Oxidoreductase</keyword>
<dbReference type="InterPro" id="IPR016163">
    <property type="entry name" value="Ald_DH_C"/>
</dbReference>
<evidence type="ECO:0000256" key="2">
    <source>
        <dbReference type="PROSITE-ProRule" id="PRU10007"/>
    </source>
</evidence>
<feature type="domain" description="Aldehyde dehydrogenase" evidence="4">
    <location>
        <begin position="33"/>
        <end position="493"/>
    </location>
</feature>